<evidence type="ECO:0000313" key="1">
    <source>
        <dbReference type="EMBL" id="GBP71072.1"/>
    </source>
</evidence>
<keyword evidence="2" id="KW-1185">Reference proteome</keyword>
<reference evidence="1 2" key="1">
    <citation type="journal article" date="2019" name="Commun. Biol.">
        <title>The bagworm genome reveals a unique fibroin gene that provides high tensile strength.</title>
        <authorList>
            <person name="Kono N."/>
            <person name="Nakamura H."/>
            <person name="Ohtoshi R."/>
            <person name="Tomita M."/>
            <person name="Numata K."/>
            <person name="Arakawa K."/>
        </authorList>
    </citation>
    <scope>NUCLEOTIDE SEQUENCE [LARGE SCALE GENOMIC DNA]</scope>
</reference>
<name>A0A4C1Y8A3_EUMVA</name>
<accession>A0A4C1Y8A3</accession>
<sequence length="152" mass="17275">MRHVVVNLASERKWLDSTAPSPLCQPTSWRKHPILFYPIFTQETGSALVIPPEPRVSMGGGNHHLYSRGSHARLSLNNAIKFIIFYNKLEQDCRYRQARRGAESRAEFAIEIEDGTGAEIERVTEIKNMSVTRIDRSKSIIVARPELKAGMR</sequence>
<organism evidence="1 2">
    <name type="scientific">Eumeta variegata</name>
    <name type="common">Bagworm moth</name>
    <name type="synonym">Eumeta japonica</name>
    <dbReference type="NCBI Taxonomy" id="151549"/>
    <lineage>
        <taxon>Eukaryota</taxon>
        <taxon>Metazoa</taxon>
        <taxon>Ecdysozoa</taxon>
        <taxon>Arthropoda</taxon>
        <taxon>Hexapoda</taxon>
        <taxon>Insecta</taxon>
        <taxon>Pterygota</taxon>
        <taxon>Neoptera</taxon>
        <taxon>Endopterygota</taxon>
        <taxon>Lepidoptera</taxon>
        <taxon>Glossata</taxon>
        <taxon>Ditrysia</taxon>
        <taxon>Tineoidea</taxon>
        <taxon>Psychidae</taxon>
        <taxon>Oiketicinae</taxon>
        <taxon>Eumeta</taxon>
    </lineage>
</organism>
<protein>
    <submittedName>
        <fullName evidence="1">Uncharacterized protein</fullName>
    </submittedName>
</protein>
<dbReference type="EMBL" id="BGZK01001096">
    <property type="protein sequence ID" value="GBP71072.1"/>
    <property type="molecule type" value="Genomic_DNA"/>
</dbReference>
<gene>
    <name evidence="1" type="ORF">EVAR_49410_1</name>
</gene>
<comment type="caution">
    <text evidence="1">The sequence shown here is derived from an EMBL/GenBank/DDBJ whole genome shotgun (WGS) entry which is preliminary data.</text>
</comment>
<dbReference type="AlphaFoldDB" id="A0A4C1Y8A3"/>
<dbReference type="Proteomes" id="UP000299102">
    <property type="component" value="Unassembled WGS sequence"/>
</dbReference>
<evidence type="ECO:0000313" key="2">
    <source>
        <dbReference type="Proteomes" id="UP000299102"/>
    </source>
</evidence>
<proteinExistence type="predicted"/>